<name>A0A8S1RFD6_9CILI</name>
<keyword evidence="1" id="KW-0472">Membrane</keyword>
<sequence>MKILNKLINNKVFISEQYKELVFSTKEGEFKEVKTEQQKDIKTQIKLIRMLLQIFYLIFLFCFIL</sequence>
<dbReference type="Proteomes" id="UP000692954">
    <property type="component" value="Unassembled WGS sequence"/>
</dbReference>
<evidence type="ECO:0000256" key="1">
    <source>
        <dbReference type="SAM" id="Phobius"/>
    </source>
</evidence>
<accession>A0A8S1RFD6</accession>
<evidence type="ECO:0000313" key="2">
    <source>
        <dbReference type="EMBL" id="CAD8127016.1"/>
    </source>
</evidence>
<keyword evidence="1" id="KW-0812">Transmembrane</keyword>
<reference evidence="2" key="1">
    <citation type="submission" date="2021-01" db="EMBL/GenBank/DDBJ databases">
        <authorList>
            <consortium name="Genoscope - CEA"/>
            <person name="William W."/>
        </authorList>
    </citation>
    <scope>NUCLEOTIDE SEQUENCE</scope>
</reference>
<keyword evidence="3" id="KW-1185">Reference proteome</keyword>
<protein>
    <submittedName>
        <fullName evidence="2">Uncharacterized protein</fullName>
    </submittedName>
</protein>
<comment type="caution">
    <text evidence="2">The sequence shown here is derived from an EMBL/GenBank/DDBJ whole genome shotgun (WGS) entry which is preliminary data.</text>
</comment>
<evidence type="ECO:0000313" key="3">
    <source>
        <dbReference type="Proteomes" id="UP000692954"/>
    </source>
</evidence>
<dbReference type="AlphaFoldDB" id="A0A8S1RFD6"/>
<gene>
    <name evidence="2" type="ORF">PSON_ATCC_30995.1.T1720067</name>
</gene>
<proteinExistence type="predicted"/>
<feature type="transmembrane region" description="Helical" evidence="1">
    <location>
        <begin position="47"/>
        <end position="64"/>
    </location>
</feature>
<keyword evidence="1" id="KW-1133">Transmembrane helix</keyword>
<dbReference type="EMBL" id="CAJJDN010000172">
    <property type="protein sequence ID" value="CAD8127016.1"/>
    <property type="molecule type" value="Genomic_DNA"/>
</dbReference>
<organism evidence="2 3">
    <name type="scientific">Paramecium sonneborni</name>
    <dbReference type="NCBI Taxonomy" id="65129"/>
    <lineage>
        <taxon>Eukaryota</taxon>
        <taxon>Sar</taxon>
        <taxon>Alveolata</taxon>
        <taxon>Ciliophora</taxon>
        <taxon>Intramacronucleata</taxon>
        <taxon>Oligohymenophorea</taxon>
        <taxon>Peniculida</taxon>
        <taxon>Parameciidae</taxon>
        <taxon>Paramecium</taxon>
    </lineage>
</organism>